<accession>A0ABS9J6N3</accession>
<reference evidence="1 2" key="1">
    <citation type="submission" date="2021-01" db="EMBL/GenBank/DDBJ databases">
        <title>Genome sequencing of Joostella atrarenae M1-2 (= KCTC 23194).</title>
        <authorList>
            <person name="Zakaria M.R."/>
            <person name="Lam M.Q."/>
            <person name="Chong C.S."/>
        </authorList>
    </citation>
    <scope>NUCLEOTIDE SEQUENCE [LARGE SCALE GENOMIC DNA]</scope>
    <source>
        <strain evidence="1 2">M1-2</strain>
    </source>
</reference>
<dbReference type="InterPro" id="IPR036895">
    <property type="entry name" value="Uracil-DNA_glycosylase-like_sf"/>
</dbReference>
<organism evidence="1 2">
    <name type="scientific">Joostella atrarenae</name>
    <dbReference type="NCBI Taxonomy" id="679257"/>
    <lineage>
        <taxon>Bacteria</taxon>
        <taxon>Pseudomonadati</taxon>
        <taxon>Bacteroidota</taxon>
        <taxon>Flavobacteriia</taxon>
        <taxon>Flavobacteriales</taxon>
        <taxon>Flavobacteriaceae</taxon>
        <taxon>Joostella</taxon>
    </lineage>
</organism>
<dbReference type="Gene3D" id="3.40.470.10">
    <property type="entry name" value="Uracil-DNA glycosylase-like domain"/>
    <property type="match status" value="1"/>
</dbReference>
<proteinExistence type="predicted"/>
<evidence type="ECO:0000313" key="1">
    <source>
        <dbReference type="EMBL" id="MCF8716101.1"/>
    </source>
</evidence>
<comment type="caution">
    <text evidence="1">The sequence shown here is derived from an EMBL/GenBank/DDBJ whole genome shotgun (WGS) entry which is preliminary data.</text>
</comment>
<dbReference type="RefSeq" id="WP_236960065.1">
    <property type="nucleotide sequence ID" value="NZ_JAETXX010000012.1"/>
</dbReference>
<dbReference type="Proteomes" id="UP000829517">
    <property type="component" value="Unassembled WGS sequence"/>
</dbReference>
<keyword evidence="2" id="KW-1185">Reference proteome</keyword>
<dbReference type="EMBL" id="JAETXX010000012">
    <property type="protein sequence ID" value="MCF8716101.1"/>
    <property type="molecule type" value="Genomic_DNA"/>
</dbReference>
<evidence type="ECO:0000313" key="2">
    <source>
        <dbReference type="Proteomes" id="UP000829517"/>
    </source>
</evidence>
<dbReference type="SUPFAM" id="SSF52141">
    <property type="entry name" value="Uracil-DNA glycosylase-like"/>
    <property type="match status" value="1"/>
</dbReference>
<name>A0ABS9J6N3_9FLAO</name>
<sequence length="218" mass="24835">MFLHTHPYSPFIPKNATKLIVGTLPPPRFSVKEFKEGDVNFSYGSRDGYLWPILDRIFSLNLAYKTTEEAIQQRKLFLSVYRIGICDIVASAERENIDASDLGMTNIKCRDLIFYLNENPSIETILFMGGNSKNGPEYLFRKQLKEKGIALETISSEVPREYQFKIGSRIIKTVSLTAPSGAANRAVGAIPEYKVLKKKHPNLNTIDFRVLQYINYFV</sequence>
<protein>
    <submittedName>
        <fullName evidence="1">Uracil-DNA glycosylase family protein</fullName>
    </submittedName>
</protein>
<gene>
    <name evidence="1" type="ORF">JM658_14810</name>
</gene>